<dbReference type="PROSITE" id="PS00866">
    <property type="entry name" value="CPSASE_1"/>
    <property type="match status" value="1"/>
</dbReference>
<dbReference type="PROSITE" id="PS50975">
    <property type="entry name" value="ATP_GRASP"/>
    <property type="match status" value="1"/>
</dbReference>
<dbReference type="InterPro" id="IPR005482">
    <property type="entry name" value="Biotin_COase_C"/>
</dbReference>
<protein>
    <submittedName>
        <fullName evidence="8">Acetyl-/propionyl-coenzyme A carboxylase alpha chain</fullName>
    </submittedName>
</protein>
<keyword evidence="1" id="KW-0436">Ligase</keyword>
<evidence type="ECO:0000256" key="3">
    <source>
        <dbReference type="ARBA" id="ARBA00022840"/>
    </source>
</evidence>
<dbReference type="InterPro" id="IPR011054">
    <property type="entry name" value="Rudment_hybrid_motif"/>
</dbReference>
<evidence type="ECO:0000256" key="4">
    <source>
        <dbReference type="ARBA" id="ARBA00023267"/>
    </source>
</evidence>
<dbReference type="PANTHER" id="PTHR18866">
    <property type="entry name" value="CARBOXYLASE:PYRUVATE/ACETYL-COA/PROPIONYL-COA CARBOXYLASE"/>
    <property type="match status" value="1"/>
</dbReference>
<comment type="caution">
    <text evidence="8">The sequence shown here is derived from an EMBL/GenBank/DDBJ whole genome shotgun (WGS) entry which is preliminary data.</text>
</comment>
<evidence type="ECO:0000256" key="5">
    <source>
        <dbReference type="PROSITE-ProRule" id="PRU00409"/>
    </source>
</evidence>
<dbReference type="Pfam" id="PF02785">
    <property type="entry name" value="Biotin_carb_C"/>
    <property type="match status" value="1"/>
</dbReference>
<dbReference type="InterPro" id="IPR011761">
    <property type="entry name" value="ATP-grasp"/>
</dbReference>
<dbReference type="SUPFAM" id="SSF52440">
    <property type="entry name" value="PreATP-grasp domain"/>
    <property type="match status" value="1"/>
</dbReference>
<dbReference type="InterPro" id="IPR005481">
    <property type="entry name" value="BC-like_N"/>
</dbReference>
<dbReference type="Gene3D" id="3.30.470.20">
    <property type="entry name" value="ATP-grasp fold, B domain"/>
    <property type="match status" value="1"/>
</dbReference>
<evidence type="ECO:0000313" key="9">
    <source>
        <dbReference type="Proteomes" id="UP000068382"/>
    </source>
</evidence>
<dbReference type="InterPro" id="IPR005479">
    <property type="entry name" value="CPAse_ATP-bd"/>
</dbReference>
<dbReference type="InterPro" id="IPR011053">
    <property type="entry name" value="Single_hybrid_motif"/>
</dbReference>
<dbReference type="Pfam" id="PF02786">
    <property type="entry name" value="CPSase_L_D2"/>
    <property type="match status" value="1"/>
</dbReference>
<evidence type="ECO:0000259" key="6">
    <source>
        <dbReference type="PROSITE" id="PS50975"/>
    </source>
</evidence>
<dbReference type="InterPro" id="IPR050856">
    <property type="entry name" value="Biotin_carboxylase_complex"/>
</dbReference>
<accession>A0A132C1D8</accession>
<feature type="domain" description="Biotin carboxylation" evidence="7">
    <location>
        <begin position="9"/>
        <end position="452"/>
    </location>
</feature>
<dbReference type="EMBL" id="LPUY01000017">
    <property type="protein sequence ID" value="KUP94409.1"/>
    <property type="molecule type" value="Genomic_DNA"/>
</dbReference>
<dbReference type="PROSITE" id="PS50979">
    <property type="entry name" value="BC"/>
    <property type="match status" value="1"/>
</dbReference>
<proteinExistence type="predicted"/>
<dbReference type="SUPFAM" id="SSF51230">
    <property type="entry name" value="Single hybrid motif"/>
    <property type="match status" value="1"/>
</dbReference>
<sequence length="684" mass="72529">MTRPPKTGPFTRLLIANRGEIALRILRSARAMGITCVTVHTRADADSPHVRLADDSLCIGEGPPADSYLSIAALIAAARTCGAQAIHPGYGLLSENAGFATACDRAELIFIGPSAEAIARMANKSGARQHMAAAGLPCVPGYDGADQAPGRLADEAARIGYPVMIKASNGGGGRGMRLAEGPYAFDTALRQAQAEAATVFGSGHVLLEKALDDPRHVEVQILADAHGTLLHLGERDCSVQRRHQKVIEEAPAPGVTPALRAEMGAAAITAARSIGYVGAGTVEFLLDSSGRFHFIEMNTRLQVEHAVTEAITGVDLVQEQLRIAQGSPLGRAQDDIRFEGHAIEARLYGEDPAENFAPQAGRLALWQPGEGVRVDAGVESGQVLSTHFEPLLAKLIAHGRTRDDARLSLRRALQQTLVFGVTSNRDMLIDALGHPAFASAAVHTGFLAEHFPRISAMTLSAGEIAVGAALFYWRAAEEAAAQTPHVPPELRSWSSQGALNRQLRLRATQGVLPPGLAEADGAVILRVEDQGDQLQIRVGVLTLTLARDRDAKGQMRILLDGAPVRLRAQVFDGAQLHLATEQRIFALMLCPKSSPDRSQVARGELHAPHSGRLQELRRGVGDLVQEGEVLLVLHGVSGPQDIRAGQTGRIVALPVVAGDQVLRGDLLCRIVASEGAVEAIPAAV</sequence>
<dbReference type="PANTHER" id="PTHR18866:SF33">
    <property type="entry name" value="METHYLCROTONOYL-COA CARBOXYLASE SUBUNIT ALPHA, MITOCHONDRIAL-RELATED"/>
    <property type="match status" value="1"/>
</dbReference>
<dbReference type="GO" id="GO:0016874">
    <property type="term" value="F:ligase activity"/>
    <property type="evidence" value="ECO:0007669"/>
    <property type="project" value="UniProtKB-KW"/>
</dbReference>
<keyword evidence="9" id="KW-1185">Reference proteome</keyword>
<dbReference type="InterPro" id="IPR011764">
    <property type="entry name" value="Biotin_carboxylation_dom"/>
</dbReference>
<dbReference type="Proteomes" id="UP000068382">
    <property type="component" value="Unassembled WGS sequence"/>
</dbReference>
<evidence type="ECO:0000256" key="1">
    <source>
        <dbReference type="ARBA" id="ARBA00022598"/>
    </source>
</evidence>
<evidence type="ECO:0000259" key="7">
    <source>
        <dbReference type="PROSITE" id="PS50979"/>
    </source>
</evidence>
<dbReference type="GO" id="GO:0046872">
    <property type="term" value="F:metal ion binding"/>
    <property type="evidence" value="ECO:0007669"/>
    <property type="project" value="InterPro"/>
</dbReference>
<keyword evidence="2 5" id="KW-0547">Nucleotide-binding</keyword>
<feature type="domain" description="ATP-grasp" evidence="6">
    <location>
        <begin position="128"/>
        <end position="325"/>
    </location>
</feature>
<dbReference type="PATRIC" id="fig|1768241.3.peg.750"/>
<dbReference type="SMART" id="SM00878">
    <property type="entry name" value="Biotin_carb_C"/>
    <property type="match status" value="1"/>
</dbReference>
<evidence type="ECO:0000256" key="2">
    <source>
        <dbReference type="ARBA" id="ARBA00022741"/>
    </source>
</evidence>
<reference evidence="8 9" key="1">
    <citation type="submission" date="2015-12" db="EMBL/GenBank/DDBJ databases">
        <title>Genome sequence of the marine Rhodobacteraceae strain O3.65, Candidatus Tritonibacter horizontis.</title>
        <authorList>
            <person name="Poehlein A."/>
            <person name="Giebel H.A."/>
            <person name="Voget S."/>
            <person name="Brinkhoff T."/>
        </authorList>
    </citation>
    <scope>NUCLEOTIDE SEQUENCE [LARGE SCALE GENOMIC DNA]</scope>
    <source>
        <strain evidence="8 9">O3.65</strain>
    </source>
</reference>
<keyword evidence="4" id="KW-0092">Biotin</keyword>
<dbReference type="SUPFAM" id="SSF56059">
    <property type="entry name" value="Glutathione synthetase ATP-binding domain-like"/>
    <property type="match status" value="1"/>
</dbReference>
<dbReference type="InterPro" id="IPR016185">
    <property type="entry name" value="PreATP-grasp_dom_sf"/>
</dbReference>
<organism evidence="8 9">
    <name type="scientific">Tritonibacter horizontis</name>
    <dbReference type="NCBI Taxonomy" id="1768241"/>
    <lineage>
        <taxon>Bacteria</taxon>
        <taxon>Pseudomonadati</taxon>
        <taxon>Pseudomonadota</taxon>
        <taxon>Alphaproteobacteria</taxon>
        <taxon>Rhodobacterales</taxon>
        <taxon>Paracoccaceae</taxon>
        <taxon>Tritonibacter</taxon>
    </lineage>
</organism>
<dbReference type="RefSeq" id="WP_068240501.1">
    <property type="nucleotide sequence ID" value="NZ_LPUY01000017.1"/>
</dbReference>
<gene>
    <name evidence="8" type="primary">accA1_1</name>
    <name evidence="8" type="ORF">TRIHO_07280</name>
</gene>
<name>A0A132C1D8_9RHOB</name>
<dbReference type="SUPFAM" id="SSF51246">
    <property type="entry name" value="Rudiment single hybrid motif"/>
    <property type="match status" value="1"/>
</dbReference>
<evidence type="ECO:0000313" key="8">
    <source>
        <dbReference type="EMBL" id="KUP94409.1"/>
    </source>
</evidence>
<keyword evidence="3 5" id="KW-0067">ATP-binding</keyword>
<dbReference type="Gene3D" id="2.40.50.100">
    <property type="match status" value="1"/>
</dbReference>
<dbReference type="Pfam" id="PF00289">
    <property type="entry name" value="Biotin_carb_N"/>
    <property type="match status" value="1"/>
</dbReference>
<dbReference type="AlphaFoldDB" id="A0A132C1D8"/>
<dbReference type="FunFam" id="3.30.1490.20:FF:000003">
    <property type="entry name" value="acetyl-CoA carboxylase isoform X1"/>
    <property type="match status" value="1"/>
</dbReference>
<dbReference type="PROSITE" id="PS00867">
    <property type="entry name" value="CPSASE_2"/>
    <property type="match status" value="1"/>
</dbReference>
<dbReference type="GO" id="GO:0005524">
    <property type="term" value="F:ATP binding"/>
    <property type="evidence" value="ECO:0007669"/>
    <property type="project" value="UniProtKB-UniRule"/>
</dbReference>
<dbReference type="OrthoDB" id="9763189at2"/>